<evidence type="ECO:0000256" key="6">
    <source>
        <dbReference type="ARBA" id="ARBA00022784"/>
    </source>
</evidence>
<dbReference type="EMBL" id="OC893010">
    <property type="protein sequence ID" value="CAD7646988.1"/>
    <property type="molecule type" value="Genomic_DNA"/>
</dbReference>
<reference evidence="13" key="1">
    <citation type="submission" date="2020-11" db="EMBL/GenBank/DDBJ databases">
        <authorList>
            <person name="Tran Van P."/>
        </authorList>
    </citation>
    <scope>NUCLEOTIDE SEQUENCE</scope>
</reference>
<dbReference type="OrthoDB" id="543511at2759"/>
<keyword evidence="10 12" id="KW-0408">Iron</keyword>
<keyword evidence="5 12" id="KW-0479">Metal-binding</keyword>
<keyword evidence="4" id="KW-0812">Transmembrane</keyword>
<evidence type="ECO:0000256" key="2">
    <source>
        <dbReference type="ARBA" id="ARBA00006622"/>
    </source>
</evidence>
<dbReference type="Gene3D" id="1.20.1560.10">
    <property type="entry name" value="ABC transporter type 1, transmembrane domain"/>
    <property type="match status" value="1"/>
</dbReference>
<evidence type="ECO:0000256" key="10">
    <source>
        <dbReference type="ARBA" id="ARBA00023004"/>
    </source>
</evidence>
<gene>
    <name evidence="13" type="ORF">OSB1V03_LOCUS21226</name>
</gene>
<keyword evidence="9 12" id="KW-0560">Oxidoreductase</keyword>
<dbReference type="CDD" id="cd10548">
    <property type="entry name" value="cupin_CDO"/>
    <property type="match status" value="1"/>
</dbReference>
<dbReference type="Gene3D" id="2.60.120.10">
    <property type="entry name" value="Jelly Rolls"/>
    <property type="match status" value="1"/>
</dbReference>
<dbReference type="Pfam" id="PF05995">
    <property type="entry name" value="CDO_I"/>
    <property type="match status" value="1"/>
</dbReference>
<keyword evidence="8" id="KW-1133">Transmembrane helix</keyword>
<evidence type="ECO:0000313" key="13">
    <source>
        <dbReference type="EMBL" id="CAD7646988.1"/>
    </source>
</evidence>
<dbReference type="PANTHER" id="PTHR12918">
    <property type="entry name" value="CYSTEINE DIOXYGENASE"/>
    <property type="match status" value="1"/>
</dbReference>
<sequence>ALQISVSEYRLNGSKLRRNVPVKSTGSFIKMLTGSLHEIRFEWPEKKLSADGLDNNIEDRTEEMKVLDESVMKTNAVAYINDEMGLHRVENRSHTYRAVSLHLYIPPYSKCQTFDERTGHRNEAKVTWKIWIPLLKCFWMELLTGSAVKLIAICLEFMSPIVLDRLISFMSPTNAEPQWRGLFYASLMFITPLFVSLLNSQYEYRVNLVAMKIRATLISTIYKKLNIYRYE</sequence>
<dbReference type="PANTHER" id="PTHR12918:SF1">
    <property type="entry name" value="CYSTEINE DIOXYGENASE TYPE 1"/>
    <property type="match status" value="1"/>
</dbReference>
<comment type="pathway">
    <text evidence="1 12">Organosulfur biosynthesis; taurine biosynthesis; hypotaurine from L-cysteine: step 1/2.</text>
</comment>
<dbReference type="InterPro" id="IPR014710">
    <property type="entry name" value="RmlC-like_jellyroll"/>
</dbReference>
<evidence type="ECO:0000256" key="12">
    <source>
        <dbReference type="RuleBase" id="RU366010"/>
    </source>
</evidence>
<evidence type="ECO:0000256" key="1">
    <source>
        <dbReference type="ARBA" id="ARBA00004759"/>
    </source>
</evidence>
<keyword evidence="11" id="KW-0472">Membrane</keyword>
<evidence type="ECO:0000256" key="8">
    <source>
        <dbReference type="ARBA" id="ARBA00022989"/>
    </source>
</evidence>
<keyword evidence="7 12" id="KW-0223">Dioxygenase</keyword>
<dbReference type="GO" id="GO:0016020">
    <property type="term" value="C:membrane"/>
    <property type="evidence" value="ECO:0007669"/>
    <property type="project" value="InterPro"/>
</dbReference>
<dbReference type="InterPro" id="IPR010300">
    <property type="entry name" value="CDO_1"/>
</dbReference>
<dbReference type="GO" id="GO:0017172">
    <property type="term" value="F:cysteine dioxygenase activity"/>
    <property type="evidence" value="ECO:0007669"/>
    <property type="project" value="UniProtKB-UniRule"/>
</dbReference>
<accession>A0A7R9QIG1</accession>
<dbReference type="SUPFAM" id="SSF90123">
    <property type="entry name" value="ABC transporter transmembrane region"/>
    <property type="match status" value="1"/>
</dbReference>
<name>A0A7R9QIG1_9ACAR</name>
<dbReference type="InterPro" id="IPR011051">
    <property type="entry name" value="RmlC_Cupin_sf"/>
</dbReference>
<organism evidence="13">
    <name type="scientific">Medioppia subpectinata</name>
    <dbReference type="NCBI Taxonomy" id="1979941"/>
    <lineage>
        <taxon>Eukaryota</taxon>
        <taxon>Metazoa</taxon>
        <taxon>Ecdysozoa</taxon>
        <taxon>Arthropoda</taxon>
        <taxon>Chelicerata</taxon>
        <taxon>Arachnida</taxon>
        <taxon>Acari</taxon>
        <taxon>Acariformes</taxon>
        <taxon>Sarcoptiformes</taxon>
        <taxon>Oribatida</taxon>
        <taxon>Brachypylina</taxon>
        <taxon>Oppioidea</taxon>
        <taxon>Oppiidae</taxon>
        <taxon>Medioppia</taxon>
    </lineage>
</organism>
<dbReference type="EMBL" id="CAJPIZ010038435">
    <property type="protein sequence ID" value="CAG2121280.1"/>
    <property type="molecule type" value="Genomic_DNA"/>
</dbReference>
<dbReference type="GO" id="GO:0005524">
    <property type="term" value="F:ATP binding"/>
    <property type="evidence" value="ECO:0007669"/>
    <property type="project" value="InterPro"/>
</dbReference>
<keyword evidence="6" id="KW-0883">Thioether bond</keyword>
<protein>
    <recommendedName>
        <fullName evidence="3 12">Cysteine dioxygenase</fullName>
        <ecNumber evidence="3 12">1.13.11.20</ecNumber>
    </recommendedName>
</protein>
<evidence type="ECO:0000256" key="4">
    <source>
        <dbReference type="ARBA" id="ARBA00022692"/>
    </source>
</evidence>
<evidence type="ECO:0000256" key="9">
    <source>
        <dbReference type="ARBA" id="ARBA00023002"/>
    </source>
</evidence>
<dbReference type="GO" id="GO:0042412">
    <property type="term" value="P:taurine biosynthetic process"/>
    <property type="evidence" value="ECO:0007669"/>
    <property type="project" value="UniProtKB-UniRule"/>
</dbReference>
<evidence type="ECO:0000256" key="11">
    <source>
        <dbReference type="ARBA" id="ARBA00023136"/>
    </source>
</evidence>
<comment type="similarity">
    <text evidence="2 12">Belongs to the cysteine dioxygenase family.</text>
</comment>
<comment type="cofactor">
    <cofactor evidence="12">
        <name>Fe cation</name>
        <dbReference type="ChEBI" id="CHEBI:24875"/>
    </cofactor>
    <text evidence="12">Binds 1 Fe cation per subunit.</text>
</comment>
<feature type="non-terminal residue" evidence="13">
    <location>
        <position position="231"/>
    </location>
</feature>
<proteinExistence type="inferred from homology"/>
<dbReference type="GO" id="GO:0008198">
    <property type="term" value="F:ferrous iron binding"/>
    <property type="evidence" value="ECO:0007669"/>
    <property type="project" value="TreeGrafter"/>
</dbReference>
<evidence type="ECO:0000256" key="3">
    <source>
        <dbReference type="ARBA" id="ARBA00013133"/>
    </source>
</evidence>
<evidence type="ECO:0000256" key="7">
    <source>
        <dbReference type="ARBA" id="ARBA00022964"/>
    </source>
</evidence>
<dbReference type="UniPathway" id="UPA00012">
    <property type="reaction ID" value="UER00537"/>
</dbReference>
<evidence type="ECO:0000256" key="5">
    <source>
        <dbReference type="ARBA" id="ARBA00022723"/>
    </source>
</evidence>
<dbReference type="InterPro" id="IPR036640">
    <property type="entry name" value="ABC1_TM_sf"/>
</dbReference>
<keyword evidence="14" id="KW-1185">Reference proteome</keyword>
<dbReference type="SUPFAM" id="SSF51182">
    <property type="entry name" value="RmlC-like cupins"/>
    <property type="match status" value="1"/>
</dbReference>
<dbReference type="AlphaFoldDB" id="A0A7R9QIG1"/>
<dbReference type="GO" id="GO:0019448">
    <property type="term" value="P:L-cysteine catabolic process"/>
    <property type="evidence" value="ECO:0007669"/>
    <property type="project" value="TreeGrafter"/>
</dbReference>
<dbReference type="EC" id="1.13.11.20" evidence="3 12"/>
<comment type="catalytic activity">
    <reaction evidence="12">
        <text>L-cysteine + O2 = 3-sulfino-L-alanine + H(+)</text>
        <dbReference type="Rhea" id="RHEA:20441"/>
        <dbReference type="ChEBI" id="CHEBI:15378"/>
        <dbReference type="ChEBI" id="CHEBI:15379"/>
        <dbReference type="ChEBI" id="CHEBI:35235"/>
        <dbReference type="ChEBI" id="CHEBI:61085"/>
        <dbReference type="EC" id="1.13.11.20"/>
    </reaction>
</comment>
<evidence type="ECO:0000313" key="14">
    <source>
        <dbReference type="Proteomes" id="UP000759131"/>
    </source>
</evidence>
<dbReference type="Proteomes" id="UP000759131">
    <property type="component" value="Unassembled WGS sequence"/>
</dbReference>